<name>A0A4Y8L3V2_9BACT</name>
<dbReference type="PANTHER" id="PTHR47504:SF5">
    <property type="entry name" value="RIGHT ORIGIN-BINDING PROTEIN"/>
    <property type="match status" value="1"/>
</dbReference>
<dbReference type="STRING" id="1121485.GCA_000426485_00288"/>
<dbReference type="Gene3D" id="1.10.10.60">
    <property type="entry name" value="Homeodomain-like"/>
    <property type="match status" value="1"/>
</dbReference>
<dbReference type="GO" id="GO:0043565">
    <property type="term" value="F:sequence-specific DNA binding"/>
    <property type="evidence" value="ECO:0007669"/>
    <property type="project" value="InterPro"/>
</dbReference>
<sequence length="282" mass="32133">MKEIQSLQIEDIAQASIQQYQLQPTEQLQSRSNSNCIAFVLVGSILLDLDSHTLPIMSSKQMLFIKALTPYRIRAQDKTVLMLIDTGSFSLPYQVLFMDKPPLDRGNMGEPILKFTPLITHFAATLKAAMVHDFSNTDYINIKVNELFFLINSSYTARQRSNFFWGGQSSDRIFFSFVIHTYKKAGNVKTLAKMASYSLSGFEKRFKKVFNTSPAQWFKDRKASDIYMEVCDAVKSFKEISVEYGFCSPAHFNVFCKARLGDTPGKLRQEVLLGLHLAQKEK</sequence>
<dbReference type="SMART" id="SM00342">
    <property type="entry name" value="HTH_ARAC"/>
    <property type="match status" value="1"/>
</dbReference>
<evidence type="ECO:0000313" key="3">
    <source>
        <dbReference type="EMBL" id="TFD96844.1"/>
    </source>
</evidence>
<dbReference type="GO" id="GO:0003700">
    <property type="term" value="F:DNA-binding transcription factor activity"/>
    <property type="evidence" value="ECO:0007669"/>
    <property type="project" value="InterPro"/>
</dbReference>
<keyword evidence="4" id="KW-1185">Reference proteome</keyword>
<evidence type="ECO:0000259" key="2">
    <source>
        <dbReference type="PROSITE" id="PS01124"/>
    </source>
</evidence>
<dbReference type="InterPro" id="IPR050959">
    <property type="entry name" value="MarA-like"/>
</dbReference>
<evidence type="ECO:0000313" key="4">
    <source>
        <dbReference type="Proteomes" id="UP000297861"/>
    </source>
</evidence>
<reference evidence="3 4" key="1">
    <citation type="submission" date="2019-03" db="EMBL/GenBank/DDBJ databases">
        <title>San Antonio Military Medical Center submission to MRSN (WRAIR), pending publication.</title>
        <authorList>
            <person name="Blyth D.M."/>
            <person name="Mccarthy S.L."/>
            <person name="Schall S.E."/>
            <person name="Stam J.A."/>
            <person name="Ong A.C."/>
            <person name="Mcgann P.T."/>
        </authorList>
    </citation>
    <scope>NUCLEOTIDE SEQUENCE [LARGE SCALE GENOMIC DNA]</scope>
    <source>
        <strain evidence="3 4">MRSN571793</strain>
    </source>
</reference>
<dbReference type="RefSeq" id="WP_051290839.1">
    <property type="nucleotide sequence ID" value="NZ_JAWZLG010000017.1"/>
</dbReference>
<protein>
    <submittedName>
        <fullName evidence="3">Helix-turn-helix domain-containing protein</fullName>
    </submittedName>
</protein>
<proteinExistence type="predicted"/>
<feature type="domain" description="HTH araC/xylS-type" evidence="2">
    <location>
        <begin position="172"/>
        <end position="270"/>
    </location>
</feature>
<keyword evidence="1" id="KW-0238">DNA-binding</keyword>
<dbReference type="EMBL" id="SOML01000004">
    <property type="protein sequence ID" value="TFD96844.1"/>
    <property type="molecule type" value="Genomic_DNA"/>
</dbReference>
<accession>A0A4Y8L3V2</accession>
<organism evidence="3 4">
    <name type="scientific">Dysgonomonas capnocytophagoides</name>
    <dbReference type="NCBI Taxonomy" id="45254"/>
    <lineage>
        <taxon>Bacteria</taxon>
        <taxon>Pseudomonadati</taxon>
        <taxon>Bacteroidota</taxon>
        <taxon>Bacteroidia</taxon>
        <taxon>Bacteroidales</taxon>
        <taxon>Dysgonomonadaceae</taxon>
        <taxon>Dysgonomonas</taxon>
    </lineage>
</organism>
<dbReference type="OrthoDB" id="1031098at2"/>
<evidence type="ECO:0000256" key="1">
    <source>
        <dbReference type="ARBA" id="ARBA00023125"/>
    </source>
</evidence>
<gene>
    <name evidence="3" type="ORF">E2605_08500</name>
</gene>
<dbReference type="AlphaFoldDB" id="A0A4Y8L3V2"/>
<dbReference type="Proteomes" id="UP000297861">
    <property type="component" value="Unassembled WGS sequence"/>
</dbReference>
<dbReference type="PROSITE" id="PS01124">
    <property type="entry name" value="HTH_ARAC_FAMILY_2"/>
    <property type="match status" value="1"/>
</dbReference>
<dbReference type="InterPro" id="IPR018060">
    <property type="entry name" value="HTH_AraC"/>
</dbReference>
<dbReference type="PANTHER" id="PTHR47504">
    <property type="entry name" value="RIGHT ORIGIN-BINDING PROTEIN"/>
    <property type="match status" value="1"/>
</dbReference>
<dbReference type="Pfam" id="PF12833">
    <property type="entry name" value="HTH_18"/>
    <property type="match status" value="1"/>
</dbReference>
<comment type="caution">
    <text evidence="3">The sequence shown here is derived from an EMBL/GenBank/DDBJ whole genome shotgun (WGS) entry which is preliminary data.</text>
</comment>